<proteinExistence type="predicted"/>
<name>A0A9P7IZT9_9AGAM</name>
<organism evidence="2 3">
    <name type="scientific">Suillus plorans</name>
    <dbReference type="NCBI Taxonomy" id="116603"/>
    <lineage>
        <taxon>Eukaryota</taxon>
        <taxon>Fungi</taxon>
        <taxon>Dikarya</taxon>
        <taxon>Basidiomycota</taxon>
        <taxon>Agaricomycotina</taxon>
        <taxon>Agaricomycetes</taxon>
        <taxon>Agaricomycetidae</taxon>
        <taxon>Boletales</taxon>
        <taxon>Suillineae</taxon>
        <taxon>Suillaceae</taxon>
        <taxon>Suillus</taxon>
    </lineage>
</organism>
<dbReference type="EMBL" id="JABBWE010000014">
    <property type="protein sequence ID" value="KAG1798148.1"/>
    <property type="molecule type" value="Genomic_DNA"/>
</dbReference>
<evidence type="ECO:0000313" key="2">
    <source>
        <dbReference type="EMBL" id="KAG1798148.1"/>
    </source>
</evidence>
<feature type="compositionally biased region" description="Low complexity" evidence="1">
    <location>
        <begin position="363"/>
        <end position="374"/>
    </location>
</feature>
<dbReference type="AlphaFoldDB" id="A0A9P7IZT9"/>
<feature type="compositionally biased region" description="Low complexity" evidence="1">
    <location>
        <begin position="503"/>
        <end position="525"/>
    </location>
</feature>
<gene>
    <name evidence="2" type="ORF">HD556DRAFT_1440486</name>
</gene>
<feature type="region of interest" description="Disordered" evidence="1">
    <location>
        <begin position="326"/>
        <end position="458"/>
    </location>
</feature>
<feature type="compositionally biased region" description="Low complexity" evidence="1">
    <location>
        <begin position="440"/>
        <end position="455"/>
    </location>
</feature>
<feature type="compositionally biased region" description="Low complexity" evidence="1">
    <location>
        <begin position="326"/>
        <end position="344"/>
    </location>
</feature>
<protein>
    <submittedName>
        <fullName evidence="2">Uncharacterized protein</fullName>
    </submittedName>
</protein>
<dbReference type="Proteomes" id="UP000719766">
    <property type="component" value="Unassembled WGS sequence"/>
</dbReference>
<dbReference type="OrthoDB" id="2663088at2759"/>
<evidence type="ECO:0000256" key="1">
    <source>
        <dbReference type="SAM" id="MobiDB-lite"/>
    </source>
</evidence>
<feature type="region of interest" description="Disordered" evidence="1">
    <location>
        <begin position="471"/>
        <end position="525"/>
    </location>
</feature>
<accession>A0A9P7IZT9</accession>
<evidence type="ECO:0000313" key="3">
    <source>
        <dbReference type="Proteomes" id="UP000719766"/>
    </source>
</evidence>
<keyword evidence="3" id="KW-1185">Reference proteome</keyword>
<comment type="caution">
    <text evidence="2">The sequence shown here is derived from an EMBL/GenBank/DDBJ whole genome shotgun (WGS) entry which is preliminary data.</text>
</comment>
<dbReference type="GeneID" id="64599882"/>
<dbReference type="RefSeq" id="XP_041162959.1">
    <property type="nucleotide sequence ID" value="XM_041306118.1"/>
</dbReference>
<sequence>MASHSIPQYQASTTSNRLATISGPSLVNAYTMSVHRPPPQSQGAPVTRGHMAFGVPMAGVSTSSTSLRGHTRGRGQRITVSAPLRTIHAQLILMPRDPMYDYTEADDNHVGHVRRMRDGEGLASDLHFLTEHGLTRMVNLSGRKGDSLMNQIVHEVTQMAHDGHLQFPAWQADNLPLATDAPNRDIRLKFHSLPFRFLQPGNSNGSRGRRYLNVDAAFNFQSLEVSKFFKRCDHIKSPEDSNVSLIYLCPKGGDVIGPLIKGSIYPHHCFADRIATYLIQSYEDTAGITDHFTTPPCATTCPPEDSLGTPASSTSQLSLLSPALLSSSIPSSPTPSPSYASLSPRPELPSTPATSESPAAMTSVGSSTSISSSSLVPRYSNRDRSASPQCRDIGPVSHGRAQSHGHSYRLIPYSERHSESSSSGDITSGHWLIPASSSFPSPEATTSATDTPSTPLDQERFIDLRPLVQFIPRRQNQQPRSPLLLRPYPQPSTTTSPMLSGLPSSEDTSGSISETSSSLPSEVHSPALERAQHGRTSVPTYDHSLVPLVPFRADNLHDLTDLREGIHYSADSKYHGATFYVEADVLSDAADGIIDFFKYQRQFSDVDSDIRDLSDTFAFTNPDAKSSFRVRWGTEGRDCTLTHSDVENIFSMSVWQFRAGHPEATDSIGDGPMRQILDTAMRRCLTWKPDIGSGDDEDVMDVDGDVSSLLDDGYVSLKLSRFPSPEKLDIIFALGRICAWYLVKINSGPDLISPALLELVMNGVSSIMDEKWLSTLYPTLADVLSVVPPDDQNGQCLPREPKMRSQITRICHVCLDTTFNEIYRTGTEQWPAVRRDFFCSALLGYSYESFVKSQEYKAFTTGFDIYLTSSLPSITKALQHHSKPILQHIFNKRLTAVKISPLLRFEVDGDVMFHACMSPLLEALKNAVIRYLEGEGHPDHDAFHDLVDPDHQPGPDYRAQRFVKVLSGIPTLPADPLTTFRIALIQEVSDAATFHGQFNADRDIIPPMVHTCMYKLNVFMNAPLIKCLQNPPIDVSQVTALDVCLHMALIEAGDDTFNARMPLFV</sequence>
<reference evidence="2" key="1">
    <citation type="journal article" date="2020" name="New Phytol.">
        <title>Comparative genomics reveals dynamic genome evolution in host specialist ectomycorrhizal fungi.</title>
        <authorList>
            <person name="Lofgren L.A."/>
            <person name="Nguyen N.H."/>
            <person name="Vilgalys R."/>
            <person name="Ruytinx J."/>
            <person name="Liao H.L."/>
            <person name="Branco S."/>
            <person name="Kuo A."/>
            <person name="LaButti K."/>
            <person name="Lipzen A."/>
            <person name="Andreopoulos W."/>
            <person name="Pangilinan J."/>
            <person name="Riley R."/>
            <person name="Hundley H."/>
            <person name="Na H."/>
            <person name="Barry K."/>
            <person name="Grigoriev I.V."/>
            <person name="Stajich J.E."/>
            <person name="Kennedy P.G."/>
        </authorList>
    </citation>
    <scope>NUCLEOTIDE SEQUENCE</scope>
    <source>
        <strain evidence="2">S12</strain>
    </source>
</reference>